<evidence type="ECO:0000259" key="7">
    <source>
        <dbReference type="Pfam" id="PF20684"/>
    </source>
</evidence>
<name>A0A9Q8Z0M9_CURCL</name>
<feature type="transmembrane region" description="Helical" evidence="6">
    <location>
        <begin position="48"/>
        <end position="73"/>
    </location>
</feature>
<comment type="subcellular location">
    <subcellularLocation>
        <location evidence="1">Membrane</location>
        <topology evidence="1">Multi-pass membrane protein</topology>
    </subcellularLocation>
</comment>
<evidence type="ECO:0000313" key="8">
    <source>
        <dbReference type="EMBL" id="USP73696.1"/>
    </source>
</evidence>
<dbReference type="Pfam" id="PF20684">
    <property type="entry name" value="Fung_rhodopsin"/>
    <property type="match status" value="1"/>
</dbReference>
<evidence type="ECO:0000256" key="4">
    <source>
        <dbReference type="ARBA" id="ARBA00023136"/>
    </source>
</evidence>
<keyword evidence="4 6" id="KW-0472">Membrane</keyword>
<dbReference type="AlphaFoldDB" id="A0A9Q8Z0M9"/>
<dbReference type="EMBL" id="CP089274">
    <property type="protein sequence ID" value="USP73696.1"/>
    <property type="molecule type" value="Genomic_DNA"/>
</dbReference>
<dbReference type="VEuPathDB" id="FungiDB:yc1106_00970"/>
<evidence type="ECO:0000256" key="6">
    <source>
        <dbReference type="SAM" id="Phobius"/>
    </source>
</evidence>
<evidence type="ECO:0000256" key="2">
    <source>
        <dbReference type="ARBA" id="ARBA00022692"/>
    </source>
</evidence>
<dbReference type="Proteomes" id="UP001056012">
    <property type="component" value="Chromosome 1"/>
</dbReference>
<proteinExistence type="inferred from homology"/>
<dbReference type="OrthoDB" id="3934549at2759"/>
<protein>
    <recommendedName>
        <fullName evidence="7">Rhodopsin domain-containing protein</fullName>
    </recommendedName>
</protein>
<feature type="transmembrane region" description="Helical" evidence="6">
    <location>
        <begin position="208"/>
        <end position="231"/>
    </location>
</feature>
<dbReference type="InterPro" id="IPR049326">
    <property type="entry name" value="Rhodopsin_dom_fungi"/>
</dbReference>
<keyword evidence="3 6" id="KW-1133">Transmembrane helix</keyword>
<evidence type="ECO:0000256" key="3">
    <source>
        <dbReference type="ARBA" id="ARBA00022989"/>
    </source>
</evidence>
<organism evidence="8 9">
    <name type="scientific">Curvularia clavata</name>
    <dbReference type="NCBI Taxonomy" id="95742"/>
    <lineage>
        <taxon>Eukaryota</taxon>
        <taxon>Fungi</taxon>
        <taxon>Dikarya</taxon>
        <taxon>Ascomycota</taxon>
        <taxon>Pezizomycotina</taxon>
        <taxon>Dothideomycetes</taxon>
        <taxon>Pleosporomycetidae</taxon>
        <taxon>Pleosporales</taxon>
        <taxon>Pleosporineae</taxon>
        <taxon>Pleosporaceae</taxon>
        <taxon>Curvularia</taxon>
    </lineage>
</organism>
<feature type="transmembrane region" description="Helical" evidence="6">
    <location>
        <begin position="251"/>
        <end position="275"/>
    </location>
</feature>
<dbReference type="InterPro" id="IPR052337">
    <property type="entry name" value="SAT4-like"/>
</dbReference>
<comment type="similarity">
    <text evidence="5">Belongs to the SAT4 family.</text>
</comment>
<reference evidence="8" key="1">
    <citation type="submission" date="2021-12" db="EMBL/GenBank/DDBJ databases">
        <title>Curvularia clavata genome.</title>
        <authorList>
            <person name="Cao Y."/>
        </authorList>
    </citation>
    <scope>NUCLEOTIDE SEQUENCE</scope>
    <source>
        <strain evidence="8">Yc1106</strain>
    </source>
</reference>
<dbReference type="GO" id="GO:0016020">
    <property type="term" value="C:membrane"/>
    <property type="evidence" value="ECO:0007669"/>
    <property type="project" value="UniProtKB-SubCell"/>
</dbReference>
<sequence>MADSVDLTENRQTEILLVAWIMTGAAILTVAIKLFARVRVVHVIGWDDLFIILSLIFSITASAFVHYGVVLGFGQHTVVVAAEFGEERLFKGAMIQMLGYPFNIAAFSFPNISITILVCQILSPNPHRTIALYFMAVLQVVLGMITIALAFAQCQPINKLWEKTLPGSCWNPGILNYFSYAFCAYTTLTDVVLAVVPAHTFWRLQMPWTTKVSVIIMMGLTMLSAVVTIVKGTYLPLFTDMEDPLWNPVPLVIWGLVEQNIVIMAACVPTMRPFFERAWKYRFSTRSGSHLKTPSQGASQYPNKTRSLLECRAGSMSDVALNDIGTDANTINETTGECDASSHESHQGILKTIDVNIDWQEGIDKKGEEKGLRSNGGM</sequence>
<evidence type="ECO:0000256" key="1">
    <source>
        <dbReference type="ARBA" id="ARBA00004141"/>
    </source>
</evidence>
<feature type="transmembrane region" description="Helical" evidence="6">
    <location>
        <begin position="177"/>
        <end position="196"/>
    </location>
</feature>
<dbReference type="PANTHER" id="PTHR33048:SF155">
    <property type="entry name" value="INTEGRAL MEMBRANE PROTEIN"/>
    <property type="match status" value="1"/>
</dbReference>
<keyword evidence="9" id="KW-1185">Reference proteome</keyword>
<feature type="domain" description="Rhodopsin" evidence="7">
    <location>
        <begin position="33"/>
        <end position="277"/>
    </location>
</feature>
<feature type="transmembrane region" description="Helical" evidence="6">
    <location>
        <begin position="130"/>
        <end position="152"/>
    </location>
</feature>
<accession>A0A9Q8Z0M9</accession>
<feature type="transmembrane region" description="Helical" evidence="6">
    <location>
        <begin position="15"/>
        <end position="36"/>
    </location>
</feature>
<evidence type="ECO:0000313" key="9">
    <source>
        <dbReference type="Proteomes" id="UP001056012"/>
    </source>
</evidence>
<feature type="transmembrane region" description="Helical" evidence="6">
    <location>
        <begin position="93"/>
        <end position="118"/>
    </location>
</feature>
<gene>
    <name evidence="8" type="ORF">yc1106_00970</name>
</gene>
<dbReference type="PANTHER" id="PTHR33048">
    <property type="entry name" value="PTH11-LIKE INTEGRAL MEMBRANE PROTEIN (AFU_ORTHOLOGUE AFUA_5G11245)"/>
    <property type="match status" value="1"/>
</dbReference>
<evidence type="ECO:0000256" key="5">
    <source>
        <dbReference type="ARBA" id="ARBA00038359"/>
    </source>
</evidence>
<keyword evidence="2 6" id="KW-0812">Transmembrane</keyword>